<evidence type="ECO:0000313" key="2">
    <source>
        <dbReference type="Proteomes" id="UP000075901"/>
    </source>
</evidence>
<dbReference type="Proteomes" id="UP000075901">
    <property type="component" value="Unassembled WGS sequence"/>
</dbReference>
<dbReference type="VEuPathDB" id="VectorBase:AMAM009797"/>
<accession>A0A182SML6</accession>
<dbReference type="AlphaFoldDB" id="A0A182SML6"/>
<dbReference type="EnsemblMetazoa" id="AMAM009797-RA">
    <property type="protein sequence ID" value="AMAM009797-PA"/>
    <property type="gene ID" value="AMAM009797"/>
</dbReference>
<reference evidence="2" key="1">
    <citation type="submission" date="2013-09" db="EMBL/GenBank/DDBJ databases">
        <title>The Genome Sequence of Anopheles maculatus species B.</title>
        <authorList>
            <consortium name="The Broad Institute Genomics Platform"/>
            <person name="Neafsey D.E."/>
            <person name="Besansky N."/>
            <person name="Howell P."/>
            <person name="Walton C."/>
            <person name="Young S.K."/>
            <person name="Zeng Q."/>
            <person name="Gargeya S."/>
            <person name="Fitzgerald M."/>
            <person name="Haas B."/>
            <person name="Abouelleil A."/>
            <person name="Allen A.W."/>
            <person name="Alvarado L."/>
            <person name="Arachchi H.M."/>
            <person name="Berlin A.M."/>
            <person name="Chapman S.B."/>
            <person name="Gainer-Dewar J."/>
            <person name="Goldberg J."/>
            <person name="Griggs A."/>
            <person name="Gujja S."/>
            <person name="Hansen M."/>
            <person name="Howarth C."/>
            <person name="Imamovic A."/>
            <person name="Ireland A."/>
            <person name="Larimer J."/>
            <person name="McCowan C."/>
            <person name="Murphy C."/>
            <person name="Pearson M."/>
            <person name="Poon T.W."/>
            <person name="Priest M."/>
            <person name="Roberts A."/>
            <person name="Saif S."/>
            <person name="Shea T."/>
            <person name="Sisk P."/>
            <person name="Sykes S."/>
            <person name="Wortman J."/>
            <person name="Nusbaum C."/>
            <person name="Birren B."/>
        </authorList>
    </citation>
    <scope>NUCLEOTIDE SEQUENCE [LARGE SCALE GENOMIC DNA]</scope>
    <source>
        <strain evidence="2">maculatus3</strain>
    </source>
</reference>
<evidence type="ECO:0000313" key="1">
    <source>
        <dbReference type="EnsemblMetazoa" id="AMAM009797-PA"/>
    </source>
</evidence>
<organism evidence="1 2">
    <name type="scientific">Anopheles maculatus</name>
    <dbReference type="NCBI Taxonomy" id="74869"/>
    <lineage>
        <taxon>Eukaryota</taxon>
        <taxon>Metazoa</taxon>
        <taxon>Ecdysozoa</taxon>
        <taxon>Arthropoda</taxon>
        <taxon>Hexapoda</taxon>
        <taxon>Insecta</taxon>
        <taxon>Pterygota</taxon>
        <taxon>Neoptera</taxon>
        <taxon>Endopterygota</taxon>
        <taxon>Diptera</taxon>
        <taxon>Nematocera</taxon>
        <taxon>Culicoidea</taxon>
        <taxon>Culicidae</taxon>
        <taxon>Anophelinae</taxon>
        <taxon>Anopheles</taxon>
        <taxon>Anopheles maculatus group</taxon>
    </lineage>
</organism>
<protein>
    <submittedName>
        <fullName evidence="1">Uncharacterized protein</fullName>
    </submittedName>
</protein>
<sequence>QVVQGLRILKRFGFSFGSALPFFVEDVLPALWDVLLAALLPDDAAPALLDALHVIGAIGASTISSISAQTVMLGSTINSINPICDSATSILQHIAVILLEHSERRTDVVVFQHGPVIVQHRRVRAGHYVEVVGCPRVLVVVDQRCQQRGEDLQIRQPVHQAGLAEHVVYGLCDVGCVQVVVVRVPEPAVPFLDARQEGFEGGRRYLELVYHTVPVQQIVAQILDRLTVARFSQCKHIERPIVQGL</sequence>
<proteinExistence type="predicted"/>
<name>A0A182SML6_9DIPT</name>
<keyword evidence="2" id="KW-1185">Reference proteome</keyword>
<reference evidence="1" key="2">
    <citation type="submission" date="2020-05" db="UniProtKB">
        <authorList>
            <consortium name="EnsemblMetazoa"/>
        </authorList>
    </citation>
    <scope>IDENTIFICATION</scope>
    <source>
        <strain evidence="1">maculatus3</strain>
    </source>
</reference>